<dbReference type="Proteomes" id="UP000490922">
    <property type="component" value="Unassembled WGS sequence"/>
</dbReference>
<organism evidence="4 5">
    <name type="scientific">Flavobacterium luteum</name>
    <dbReference type="NCBI Taxonomy" id="2026654"/>
    <lineage>
        <taxon>Bacteria</taxon>
        <taxon>Pseudomonadati</taxon>
        <taxon>Bacteroidota</taxon>
        <taxon>Flavobacteriia</taxon>
        <taxon>Flavobacteriales</taxon>
        <taxon>Flavobacteriaceae</taxon>
        <taxon>Flavobacterium</taxon>
    </lineage>
</organism>
<accession>A0A7J5ADP3</accession>
<feature type="signal peptide" evidence="2">
    <location>
        <begin position="1"/>
        <end position="25"/>
    </location>
</feature>
<feature type="domain" description="Secretion system C-terminal sorting" evidence="3">
    <location>
        <begin position="250"/>
        <end position="311"/>
    </location>
</feature>
<comment type="caution">
    <text evidence="4">The sequence shown here is derived from an EMBL/GenBank/DDBJ whole genome shotgun (WGS) entry which is preliminary data.</text>
</comment>
<evidence type="ECO:0000313" key="4">
    <source>
        <dbReference type="EMBL" id="KAB1155603.1"/>
    </source>
</evidence>
<dbReference type="Pfam" id="PF18962">
    <property type="entry name" value="Por_Secre_tail"/>
    <property type="match status" value="1"/>
</dbReference>
<gene>
    <name evidence="4" type="ORF">F6464_10850</name>
</gene>
<dbReference type="EMBL" id="WAEM01000005">
    <property type="protein sequence ID" value="KAB1155603.1"/>
    <property type="molecule type" value="Genomic_DNA"/>
</dbReference>
<dbReference type="RefSeq" id="WP_151107831.1">
    <property type="nucleotide sequence ID" value="NZ_WAEM01000005.1"/>
</dbReference>
<reference evidence="4 5" key="1">
    <citation type="submission" date="2019-09" db="EMBL/GenBank/DDBJ databases">
        <title>Flavobacterium sp. nov., isolated from glacier ice.</title>
        <authorList>
            <person name="Liu Q."/>
        </authorList>
    </citation>
    <scope>NUCLEOTIDE SEQUENCE [LARGE SCALE GENOMIC DNA]</scope>
    <source>
        <strain evidence="4 5">NBRC 112527</strain>
    </source>
</reference>
<sequence>MNTNYTLLKTTVVALFFSYTSWSQATIAQWNFNGASATEVAGGAISPTVSTGSGTAELVGGTTAVFAAGFTTSTGLGSTDPIKTSPPNYAWALTNFPTPGTENKKRGAQFNVSTVGYHSIVFTYDHRHSESSSNTYMVQYTADRTAVSPVWNDAQLFTFPPGIKGTTGGDTWRNLRTVDVSSVASLDNNPNIAFRVVSAFDPSIGDYNSSSQFPIVYLPTGTARLDMVTITGILNLGTNQFESAKNNFKMFPNPSNKEVVQFNVAQDVSVFDILGKLILKATNTTTIDTKSFRSGVYVVKTKAGITRKLIVR</sequence>
<dbReference type="AlphaFoldDB" id="A0A7J5ADP3"/>
<feature type="chain" id="PRO_5029829900" evidence="2">
    <location>
        <begin position="26"/>
        <end position="312"/>
    </location>
</feature>
<evidence type="ECO:0000313" key="5">
    <source>
        <dbReference type="Proteomes" id="UP000490922"/>
    </source>
</evidence>
<evidence type="ECO:0000256" key="2">
    <source>
        <dbReference type="SAM" id="SignalP"/>
    </source>
</evidence>
<dbReference type="OrthoDB" id="9803927at2"/>
<evidence type="ECO:0000256" key="1">
    <source>
        <dbReference type="ARBA" id="ARBA00022729"/>
    </source>
</evidence>
<dbReference type="NCBIfam" id="TIGR04183">
    <property type="entry name" value="Por_Secre_tail"/>
    <property type="match status" value="1"/>
</dbReference>
<dbReference type="InterPro" id="IPR026444">
    <property type="entry name" value="Secre_tail"/>
</dbReference>
<evidence type="ECO:0000259" key="3">
    <source>
        <dbReference type="Pfam" id="PF18962"/>
    </source>
</evidence>
<proteinExistence type="predicted"/>
<keyword evidence="1 2" id="KW-0732">Signal</keyword>
<protein>
    <submittedName>
        <fullName evidence="4">T9SS type A sorting domain-containing protein</fullName>
    </submittedName>
</protein>
<keyword evidence="5" id="KW-1185">Reference proteome</keyword>
<name>A0A7J5ADP3_9FLAO</name>